<comment type="similarity">
    <text evidence="1">Belongs to the short-chain dehydrogenases/reductases (SDR) family.</text>
</comment>
<dbReference type="InterPro" id="IPR050259">
    <property type="entry name" value="SDR"/>
</dbReference>
<dbReference type="GO" id="GO:0004316">
    <property type="term" value="F:3-oxoacyl-[acyl-carrier-protein] reductase (NADPH) activity"/>
    <property type="evidence" value="ECO:0007669"/>
    <property type="project" value="UniProtKB-EC"/>
</dbReference>
<gene>
    <name evidence="3" type="primary">fabG</name>
    <name evidence="3" type="ORF">HW347_15920</name>
</gene>
<dbReference type="NCBIfam" id="NF009466">
    <property type="entry name" value="PRK12826.1-2"/>
    <property type="match status" value="1"/>
</dbReference>
<dbReference type="PRINTS" id="PR00081">
    <property type="entry name" value="GDHRDH"/>
</dbReference>
<proteinExistence type="inferred from homology"/>
<evidence type="ECO:0000313" key="4">
    <source>
        <dbReference type="Proteomes" id="UP000740413"/>
    </source>
</evidence>
<reference evidence="4" key="1">
    <citation type="submission" date="2023-07" db="EMBL/GenBank/DDBJ databases">
        <title>Zobellia barbeyronii sp. nov., a new marine flavobacterium, isolated from green and red algae.</title>
        <authorList>
            <person name="Nedashkovskaya O.I."/>
            <person name="Otstavnykh N."/>
            <person name="Zhukova N."/>
            <person name="Guzev K."/>
            <person name="Chausova V."/>
            <person name="Tekutyeva L."/>
            <person name="Mikhailov V."/>
            <person name="Isaeva M."/>
        </authorList>
    </citation>
    <scope>NUCLEOTIDE SEQUENCE [LARGE SCALE GENOMIC DNA]</scope>
    <source>
        <strain evidence="4">KMM 6746</strain>
    </source>
</reference>
<dbReference type="PANTHER" id="PTHR42879:SF2">
    <property type="entry name" value="3-OXOACYL-[ACYL-CARRIER-PROTEIN] REDUCTASE FABG"/>
    <property type="match status" value="1"/>
</dbReference>
<dbReference type="SMART" id="SM00822">
    <property type="entry name" value="PKS_KR"/>
    <property type="match status" value="1"/>
</dbReference>
<organism evidence="3 4">
    <name type="scientific">Zobellia barbeyronii</name>
    <dbReference type="NCBI Taxonomy" id="2748009"/>
    <lineage>
        <taxon>Bacteria</taxon>
        <taxon>Pseudomonadati</taxon>
        <taxon>Bacteroidota</taxon>
        <taxon>Flavobacteriia</taxon>
        <taxon>Flavobacteriales</taxon>
        <taxon>Flavobacteriaceae</taxon>
        <taxon>Zobellia</taxon>
    </lineage>
</organism>
<dbReference type="InterPro" id="IPR002347">
    <property type="entry name" value="SDR_fam"/>
</dbReference>
<dbReference type="SUPFAM" id="SSF51735">
    <property type="entry name" value="NAD(P)-binding Rossmann-fold domains"/>
    <property type="match status" value="1"/>
</dbReference>
<dbReference type="InterPro" id="IPR036291">
    <property type="entry name" value="NAD(P)-bd_dom_sf"/>
</dbReference>
<dbReference type="InterPro" id="IPR057326">
    <property type="entry name" value="KR_dom"/>
</dbReference>
<dbReference type="PRINTS" id="PR00080">
    <property type="entry name" value="SDRFAMILY"/>
</dbReference>
<dbReference type="EC" id="1.1.1.100" evidence="3"/>
<dbReference type="Proteomes" id="UP000740413">
    <property type="component" value="Unassembled WGS sequence"/>
</dbReference>
<feature type="domain" description="Ketoreductase" evidence="2">
    <location>
        <begin position="10"/>
        <end position="198"/>
    </location>
</feature>
<name>A0ABS5WH63_9FLAO</name>
<dbReference type="Gene3D" id="3.40.50.720">
    <property type="entry name" value="NAD(P)-binding Rossmann-like Domain"/>
    <property type="match status" value="1"/>
</dbReference>
<dbReference type="Pfam" id="PF13561">
    <property type="entry name" value="adh_short_C2"/>
    <property type="match status" value="1"/>
</dbReference>
<dbReference type="PANTHER" id="PTHR42879">
    <property type="entry name" value="3-OXOACYL-(ACYL-CARRIER-PROTEIN) REDUCTASE"/>
    <property type="match status" value="1"/>
</dbReference>
<keyword evidence="3" id="KW-0560">Oxidoreductase</keyword>
<evidence type="ECO:0000313" key="3">
    <source>
        <dbReference type="EMBL" id="MBT2162756.1"/>
    </source>
</evidence>
<keyword evidence="4" id="KW-1185">Reference proteome</keyword>
<protein>
    <submittedName>
        <fullName evidence="3">3-oxoacyl-ACP reductase FabG</fullName>
        <ecNumber evidence="3">1.1.1.100</ecNumber>
    </submittedName>
</protein>
<evidence type="ECO:0000256" key="1">
    <source>
        <dbReference type="ARBA" id="ARBA00006484"/>
    </source>
</evidence>
<dbReference type="NCBIfam" id="NF004200">
    <property type="entry name" value="PRK05653.1-5"/>
    <property type="match status" value="1"/>
</dbReference>
<comment type="caution">
    <text evidence="3">The sequence shown here is derived from an EMBL/GenBank/DDBJ whole genome shotgun (WGS) entry which is preliminary data.</text>
</comment>
<dbReference type="RefSeq" id="WP_214612737.1">
    <property type="nucleotide sequence ID" value="NZ_JACATN010000004.1"/>
</dbReference>
<accession>A0ABS5WH63</accession>
<evidence type="ECO:0000259" key="2">
    <source>
        <dbReference type="SMART" id="SM00822"/>
    </source>
</evidence>
<sequence>MEEKKAEKQKYALVTGGSRGIGRAVCVQLAKDLDYQILINYNSNKAAAEETLKLVEEAGGKGELLPFNVTDAEAVKSALENWQEAHEKDIIEVIVNNAGITQDGMFMWMKYEDWSKVIDTSLHGFFNVTNALIQKLLVNKYGRVINMVSVSGLKGTPGQTNYSAAKGAVIGATKALAQEIAKRNVTVNAVAPGFIKTDMTNDLDEKELKRMIPANRFGEAEEVAHVVSFLASKKSGYITGEVININGGIYS</sequence>
<dbReference type="EMBL" id="JACATN010000004">
    <property type="protein sequence ID" value="MBT2162756.1"/>
    <property type="molecule type" value="Genomic_DNA"/>
</dbReference>